<dbReference type="GO" id="GO:0004497">
    <property type="term" value="F:monooxygenase activity"/>
    <property type="evidence" value="ECO:0007669"/>
    <property type="project" value="UniProtKB-KW"/>
</dbReference>
<keyword evidence="7 8" id="KW-0503">Monooxygenase</keyword>
<dbReference type="SUPFAM" id="SSF48264">
    <property type="entry name" value="Cytochrome P450"/>
    <property type="match status" value="1"/>
</dbReference>
<evidence type="ECO:0000256" key="6">
    <source>
        <dbReference type="ARBA" id="ARBA00023004"/>
    </source>
</evidence>
<comment type="similarity">
    <text evidence="2 8">Belongs to the cytochrome P450 family.</text>
</comment>
<dbReference type="InterPro" id="IPR017972">
    <property type="entry name" value="Cyt_P450_CS"/>
</dbReference>
<dbReference type="PANTHER" id="PTHR46696">
    <property type="entry name" value="P450, PUTATIVE (EUROFUNG)-RELATED"/>
    <property type="match status" value="1"/>
</dbReference>
<organism evidence="9 11">
    <name type="scientific">Pseudoalteromonas holothuriae</name>
    <dbReference type="NCBI Taxonomy" id="2963714"/>
    <lineage>
        <taxon>Bacteria</taxon>
        <taxon>Pseudomonadati</taxon>
        <taxon>Pseudomonadota</taxon>
        <taxon>Gammaproteobacteria</taxon>
        <taxon>Alteromonadales</taxon>
        <taxon>Pseudoalteromonadaceae</taxon>
        <taxon>Pseudoalteromonas</taxon>
    </lineage>
</organism>
<evidence type="ECO:0000256" key="3">
    <source>
        <dbReference type="ARBA" id="ARBA00022617"/>
    </source>
</evidence>
<dbReference type="GO" id="GO:0020037">
    <property type="term" value="F:heme binding"/>
    <property type="evidence" value="ECO:0007669"/>
    <property type="project" value="InterPro"/>
</dbReference>
<evidence type="ECO:0000313" key="12">
    <source>
        <dbReference type="Proteomes" id="UP001152485"/>
    </source>
</evidence>
<evidence type="ECO:0000313" key="11">
    <source>
        <dbReference type="Proteomes" id="UP001152467"/>
    </source>
</evidence>
<dbReference type="EMBL" id="CAMAPD010000034">
    <property type="protein sequence ID" value="CAH9068238.1"/>
    <property type="molecule type" value="Genomic_DNA"/>
</dbReference>
<protein>
    <submittedName>
        <fullName evidence="9">Cytochrome P450 107B1</fullName>
        <ecNumber evidence="9">1.14.-.-</ecNumber>
    </submittedName>
</protein>
<evidence type="ECO:0000313" key="10">
    <source>
        <dbReference type="EMBL" id="CAH9068238.1"/>
    </source>
</evidence>
<dbReference type="InterPro" id="IPR001128">
    <property type="entry name" value="Cyt_P450"/>
</dbReference>
<gene>
    <name evidence="9" type="ORF">PSECIP111854_04040</name>
    <name evidence="10" type="ORF">PSECIP111951_04081</name>
</gene>
<keyword evidence="6 8" id="KW-0408">Iron</keyword>
<dbReference type="Gene3D" id="1.10.630.10">
    <property type="entry name" value="Cytochrome P450"/>
    <property type="match status" value="1"/>
</dbReference>
<keyword evidence="11" id="KW-1185">Reference proteome</keyword>
<dbReference type="Proteomes" id="UP001152467">
    <property type="component" value="Unassembled WGS sequence"/>
</dbReference>
<dbReference type="PROSITE" id="PS00086">
    <property type="entry name" value="CYTOCHROME_P450"/>
    <property type="match status" value="1"/>
</dbReference>
<dbReference type="EMBL" id="CAMAPC010000030">
    <property type="protein sequence ID" value="CAH9067184.1"/>
    <property type="molecule type" value="Genomic_DNA"/>
</dbReference>
<dbReference type="CDD" id="cd20625">
    <property type="entry name" value="CYP164-like"/>
    <property type="match status" value="1"/>
</dbReference>
<dbReference type="FunFam" id="1.10.630.10:FF:000018">
    <property type="entry name" value="Cytochrome P450 monooxygenase"/>
    <property type="match status" value="1"/>
</dbReference>
<proteinExistence type="inferred from homology"/>
<dbReference type="GO" id="GO:0016705">
    <property type="term" value="F:oxidoreductase activity, acting on paired donors, with incorporation or reduction of molecular oxygen"/>
    <property type="evidence" value="ECO:0007669"/>
    <property type="project" value="InterPro"/>
</dbReference>
<keyword evidence="4 8" id="KW-0479">Metal-binding</keyword>
<keyword evidence="5 8" id="KW-0560">Oxidoreductase</keyword>
<dbReference type="PRINTS" id="PR00359">
    <property type="entry name" value="BP450"/>
</dbReference>
<evidence type="ECO:0000256" key="7">
    <source>
        <dbReference type="ARBA" id="ARBA00023033"/>
    </source>
</evidence>
<evidence type="ECO:0000256" key="2">
    <source>
        <dbReference type="ARBA" id="ARBA00010617"/>
    </source>
</evidence>
<evidence type="ECO:0000256" key="1">
    <source>
        <dbReference type="ARBA" id="ARBA00001971"/>
    </source>
</evidence>
<sequence>MMKLSQEKNRVFMETQAIYNRYKMFREKMPVYPFKTPNGEVIYFVSKYEDVVQAMKDKRLSKVNPNTLGKDMLIKKYPFTKKFDRRIQDLDPPEHTRLRKMVSSMFQGKGIKDIESDIRKTVVELLNDLPNKNSVDIVQHFCIPFPIIVISKILGFPANDFEQISEWSHAMAPLLDGSLGNGAIAGFKAFEELTVYLEWLIEEKRKNPANDLTSLLVNVNGEQSLTENEIFSMVEIVMNAAHMTTSNLLSNGLFLLLTHPEAYERLTWDSALLPDAIEEMLRFESPVQAIDYYTKEPIEIAGRRIEKDKHLALLIGSANRDEAIFEHPEVFDITRSHNKHITFGGGIHLCLGALLARTEAKIAFDVLLTRYPKMRIIGPQPSYRDGYNLRGISNLHVSLY</sequence>
<reference evidence="9 12" key="1">
    <citation type="submission" date="2022-07" db="EMBL/GenBank/DDBJ databases">
        <authorList>
            <person name="Criscuolo A."/>
        </authorList>
    </citation>
    <scope>NUCLEOTIDE SEQUENCE</scope>
    <source>
        <strain evidence="12">CIP 111951</strain>
        <strain evidence="9">CIP111854</strain>
        <strain evidence="10">CIP111951</strain>
    </source>
</reference>
<evidence type="ECO:0000256" key="8">
    <source>
        <dbReference type="RuleBase" id="RU000461"/>
    </source>
</evidence>
<dbReference type="Pfam" id="PF00067">
    <property type="entry name" value="p450"/>
    <property type="match status" value="1"/>
</dbReference>
<accession>A0A9W4VW78</accession>
<comment type="caution">
    <text evidence="9">The sequence shown here is derived from an EMBL/GenBank/DDBJ whole genome shotgun (WGS) entry which is preliminary data.</text>
</comment>
<name>A0A9W4VW78_9GAMM</name>
<keyword evidence="3 8" id="KW-0349">Heme</keyword>
<dbReference type="GO" id="GO:0005506">
    <property type="term" value="F:iron ion binding"/>
    <property type="evidence" value="ECO:0007669"/>
    <property type="project" value="InterPro"/>
</dbReference>
<evidence type="ECO:0000256" key="5">
    <source>
        <dbReference type="ARBA" id="ARBA00023002"/>
    </source>
</evidence>
<evidence type="ECO:0000313" key="9">
    <source>
        <dbReference type="EMBL" id="CAH9067184.1"/>
    </source>
</evidence>
<dbReference type="AlphaFoldDB" id="A0A9W4VW78"/>
<dbReference type="PANTHER" id="PTHR46696:SF1">
    <property type="entry name" value="CYTOCHROME P450 YJIB-RELATED"/>
    <property type="match status" value="1"/>
</dbReference>
<dbReference type="InterPro" id="IPR002397">
    <property type="entry name" value="Cyt_P450_B"/>
</dbReference>
<dbReference type="RefSeq" id="WP_261595392.1">
    <property type="nucleotide sequence ID" value="NZ_CAMAPC010000030.1"/>
</dbReference>
<comment type="cofactor">
    <cofactor evidence="1">
        <name>heme</name>
        <dbReference type="ChEBI" id="CHEBI:30413"/>
    </cofactor>
</comment>
<dbReference type="InterPro" id="IPR036396">
    <property type="entry name" value="Cyt_P450_sf"/>
</dbReference>
<dbReference type="Proteomes" id="UP001152485">
    <property type="component" value="Unassembled WGS sequence"/>
</dbReference>
<dbReference type="EC" id="1.14.-.-" evidence="9"/>
<evidence type="ECO:0000256" key="4">
    <source>
        <dbReference type="ARBA" id="ARBA00022723"/>
    </source>
</evidence>